<proteinExistence type="predicted"/>
<reference evidence="1 2" key="1">
    <citation type="submission" date="2024-02" db="EMBL/GenBank/DDBJ databases">
        <title>Rhodopirellula caenicola NBRC 110016.</title>
        <authorList>
            <person name="Ichikawa N."/>
            <person name="Katano-Makiyama Y."/>
            <person name="Hidaka K."/>
        </authorList>
    </citation>
    <scope>NUCLEOTIDE SEQUENCE [LARGE SCALE GENOMIC DNA]</scope>
    <source>
        <strain evidence="1 2">NBRC 110016</strain>
    </source>
</reference>
<dbReference type="Proteomes" id="UP001416858">
    <property type="component" value="Unassembled WGS sequence"/>
</dbReference>
<sequence length="181" mass="20910">MTGWLYTLRERFTPDLTDRWDRYRHFSGFHDIAELVTLDSMMCPDVITELRDDDWQYNVHEDFRTELFRDGDYLLNRQPLDPLLHQLIAAHEHPDGSESIPAGFTFCGYDIMDSYFGNSTLTNCGPIPEAFTAEDVNRYGLVQDLAAALRIRDAMRKQEPDDPHLGQCEVWLVAQRIPNGG</sequence>
<keyword evidence="2" id="KW-1185">Reference proteome</keyword>
<comment type="caution">
    <text evidence="1">The sequence shown here is derived from an EMBL/GenBank/DDBJ whole genome shotgun (WGS) entry which is preliminary data.</text>
</comment>
<organism evidence="1 2">
    <name type="scientific">Novipirellula caenicola</name>
    <dbReference type="NCBI Taxonomy" id="1536901"/>
    <lineage>
        <taxon>Bacteria</taxon>
        <taxon>Pseudomonadati</taxon>
        <taxon>Planctomycetota</taxon>
        <taxon>Planctomycetia</taxon>
        <taxon>Pirellulales</taxon>
        <taxon>Pirellulaceae</taxon>
        <taxon>Novipirellula</taxon>
    </lineage>
</organism>
<protein>
    <submittedName>
        <fullName evidence="1">Uncharacterized protein</fullName>
    </submittedName>
</protein>
<evidence type="ECO:0000313" key="1">
    <source>
        <dbReference type="EMBL" id="GAA5504606.1"/>
    </source>
</evidence>
<name>A0ABP9VIX6_9BACT</name>
<dbReference type="RefSeq" id="WP_345681669.1">
    <property type="nucleotide sequence ID" value="NZ_BAABRO010000001.1"/>
</dbReference>
<gene>
    <name evidence="1" type="ORF">Rcae01_00045</name>
</gene>
<dbReference type="EMBL" id="BAABRO010000001">
    <property type="protein sequence ID" value="GAA5504606.1"/>
    <property type="molecule type" value="Genomic_DNA"/>
</dbReference>
<accession>A0ABP9VIX6</accession>
<evidence type="ECO:0000313" key="2">
    <source>
        <dbReference type="Proteomes" id="UP001416858"/>
    </source>
</evidence>